<evidence type="ECO:0000256" key="5">
    <source>
        <dbReference type="ARBA" id="ARBA00037226"/>
    </source>
</evidence>
<gene>
    <name evidence="7" type="ORF">DNG_07990</name>
</gene>
<feature type="region of interest" description="Disordered" evidence="6">
    <location>
        <begin position="30"/>
        <end position="54"/>
    </location>
</feature>
<dbReference type="InterPro" id="IPR037147">
    <property type="entry name" value="Ribosomal_bL28_sf"/>
</dbReference>
<dbReference type="PANTHER" id="PTHR13528:SF2">
    <property type="entry name" value="LARGE RIBOSOMAL SUBUNIT PROTEIN BL28M"/>
    <property type="match status" value="1"/>
</dbReference>
<comment type="caution">
    <text evidence="7">The sequence shown here is derived from an EMBL/GenBank/DDBJ whole genome shotgun (WGS) entry which is preliminary data.</text>
</comment>
<dbReference type="EMBL" id="ONZQ02000012">
    <property type="protein sequence ID" value="SPO05303.1"/>
    <property type="molecule type" value="Genomic_DNA"/>
</dbReference>
<proteinExistence type="inferred from homology"/>
<dbReference type="Proteomes" id="UP001187682">
    <property type="component" value="Unassembled WGS sequence"/>
</dbReference>
<evidence type="ECO:0000256" key="4">
    <source>
        <dbReference type="ARBA" id="ARBA00035269"/>
    </source>
</evidence>
<feature type="compositionally biased region" description="Polar residues" evidence="6">
    <location>
        <begin position="35"/>
        <end position="46"/>
    </location>
</feature>
<protein>
    <recommendedName>
        <fullName evidence="4">Large ribosomal subunit protein bL28m</fullName>
    </recommendedName>
</protein>
<dbReference type="AlphaFoldDB" id="A0AAE8N572"/>
<sequence>MPPTQGLPLTRALSALRIQSTTTTAALATAAARPFSTTPARPTKTIQAHKVPPPLAPAYPPGPRPLYKQSNGGLYALSRIRFGNNVSGRNPTKTPRTWKPNVHRKKLWSESLGAWVKTRLTTRVLRTIRKEGGLDNYLTAHGKKRVEELGPAGWRLRWLVMQTEAMQERFSAEREKLGLETKEMGEEEKLLRSEKVQIALDYATPGGLSRSTRDILERRGMMLEQEYGLGEAGDDVVAGAGLGANDVEVDFVELEGEAEARAQEEAVEQMIKEEEKEAKKKE</sequence>
<comment type="function">
    <text evidence="5">Component of the mitochondrial ribosome (mitoribosome), a dedicated translation machinery responsible for the synthesis of mitochondrial genome-encoded proteins, including at least some of the essential transmembrane subunits of the mitochondrial respiratory chain. The mitoribosomes are attached to the mitochondrial inner membrane and translation products are cotranslationally integrated into the membrane.</text>
</comment>
<dbReference type="GO" id="GO:0003735">
    <property type="term" value="F:structural constituent of ribosome"/>
    <property type="evidence" value="ECO:0007669"/>
    <property type="project" value="InterPro"/>
</dbReference>
<evidence type="ECO:0000256" key="1">
    <source>
        <dbReference type="ARBA" id="ARBA00008760"/>
    </source>
</evidence>
<keyword evidence="3" id="KW-0687">Ribonucleoprotein</keyword>
<dbReference type="Gene3D" id="2.30.170.40">
    <property type="entry name" value="Ribosomal protein L28/L24"/>
    <property type="match status" value="1"/>
</dbReference>
<dbReference type="Pfam" id="PF00830">
    <property type="entry name" value="Ribosomal_L28"/>
    <property type="match status" value="1"/>
</dbReference>
<keyword evidence="8" id="KW-1185">Reference proteome</keyword>
<evidence type="ECO:0000256" key="2">
    <source>
        <dbReference type="ARBA" id="ARBA00022980"/>
    </source>
</evidence>
<dbReference type="InterPro" id="IPR034704">
    <property type="entry name" value="Ribosomal_bL28/bL31-like_sf"/>
</dbReference>
<evidence type="ECO:0000256" key="6">
    <source>
        <dbReference type="SAM" id="MobiDB-lite"/>
    </source>
</evidence>
<dbReference type="FunFam" id="2.30.170.40:FF:000003">
    <property type="entry name" value="54S ribosomal protein L24"/>
    <property type="match status" value="1"/>
</dbReference>
<reference evidence="7" key="1">
    <citation type="submission" date="2018-03" db="EMBL/GenBank/DDBJ databases">
        <authorList>
            <person name="Guldener U."/>
        </authorList>
    </citation>
    <scope>NUCLEOTIDE SEQUENCE</scope>
</reference>
<dbReference type="SUPFAM" id="SSF143800">
    <property type="entry name" value="L28p-like"/>
    <property type="match status" value="1"/>
</dbReference>
<dbReference type="InterPro" id="IPR026569">
    <property type="entry name" value="Ribosomal_bL28"/>
</dbReference>
<accession>A0AAE8N572</accession>
<comment type="similarity">
    <text evidence="1">Belongs to the bacterial ribosomal protein bL28 family.</text>
</comment>
<evidence type="ECO:0000313" key="7">
    <source>
        <dbReference type="EMBL" id="SPO05303.1"/>
    </source>
</evidence>
<organism evidence="7 8">
    <name type="scientific">Cephalotrichum gorgonifer</name>
    <dbReference type="NCBI Taxonomy" id="2041049"/>
    <lineage>
        <taxon>Eukaryota</taxon>
        <taxon>Fungi</taxon>
        <taxon>Dikarya</taxon>
        <taxon>Ascomycota</taxon>
        <taxon>Pezizomycotina</taxon>
        <taxon>Sordariomycetes</taxon>
        <taxon>Hypocreomycetidae</taxon>
        <taxon>Microascales</taxon>
        <taxon>Microascaceae</taxon>
        <taxon>Cephalotrichum</taxon>
    </lineage>
</organism>
<dbReference type="PANTHER" id="PTHR13528">
    <property type="entry name" value="39S RIBOSOMAL PROTEIN L28, MITOCHONDRIAL"/>
    <property type="match status" value="1"/>
</dbReference>
<keyword evidence="2 7" id="KW-0689">Ribosomal protein</keyword>
<evidence type="ECO:0000313" key="8">
    <source>
        <dbReference type="Proteomes" id="UP001187682"/>
    </source>
</evidence>
<evidence type="ECO:0000256" key="3">
    <source>
        <dbReference type="ARBA" id="ARBA00023274"/>
    </source>
</evidence>
<dbReference type="GO" id="GO:0005762">
    <property type="term" value="C:mitochondrial large ribosomal subunit"/>
    <property type="evidence" value="ECO:0007669"/>
    <property type="project" value="TreeGrafter"/>
</dbReference>
<name>A0AAE8N572_9PEZI</name>